<evidence type="ECO:0000259" key="1">
    <source>
        <dbReference type="Pfam" id="PF13847"/>
    </source>
</evidence>
<dbReference type="InterPro" id="IPR025714">
    <property type="entry name" value="Methyltranfer_dom"/>
</dbReference>
<evidence type="ECO:0000313" key="2">
    <source>
        <dbReference type="EMBL" id="GAI33331.1"/>
    </source>
</evidence>
<name>X1NSY0_9ZZZZ</name>
<dbReference type="InterPro" id="IPR029063">
    <property type="entry name" value="SAM-dependent_MTases_sf"/>
</dbReference>
<gene>
    <name evidence="2" type="ORF">S06H3_50977</name>
</gene>
<comment type="caution">
    <text evidence="2">The sequence shown here is derived from an EMBL/GenBank/DDBJ whole genome shotgun (WGS) entry which is preliminary data.</text>
</comment>
<dbReference type="Gene3D" id="3.40.50.150">
    <property type="entry name" value="Vaccinia Virus protein VP39"/>
    <property type="match status" value="1"/>
</dbReference>
<dbReference type="Pfam" id="PF13847">
    <property type="entry name" value="Methyltransf_31"/>
    <property type="match status" value="1"/>
</dbReference>
<dbReference type="EMBL" id="BARV01032317">
    <property type="protein sequence ID" value="GAI33331.1"/>
    <property type="molecule type" value="Genomic_DNA"/>
</dbReference>
<reference evidence="2" key="1">
    <citation type="journal article" date="2014" name="Front. Microbiol.">
        <title>High frequency of phylogenetically diverse reductive dehalogenase-homologous genes in deep subseafloor sedimentary metagenomes.</title>
        <authorList>
            <person name="Kawai M."/>
            <person name="Futagami T."/>
            <person name="Toyoda A."/>
            <person name="Takaki Y."/>
            <person name="Nishi S."/>
            <person name="Hori S."/>
            <person name="Arai W."/>
            <person name="Tsubouchi T."/>
            <person name="Morono Y."/>
            <person name="Uchiyama I."/>
            <person name="Ito T."/>
            <person name="Fujiyama A."/>
            <person name="Inagaki F."/>
            <person name="Takami H."/>
        </authorList>
    </citation>
    <scope>NUCLEOTIDE SEQUENCE</scope>
    <source>
        <strain evidence="2">Expedition CK06-06</strain>
    </source>
</reference>
<feature type="domain" description="Methyltransferase" evidence="1">
    <location>
        <begin position="51"/>
        <end position="161"/>
    </location>
</feature>
<sequence length="215" mass="24067">MSEYNKERVARLFDGKTTTRTETADKTITSSQSVPQMAGEIAFERLKLKTQDVLLDVGTGTGDKAIRAAHICRQVVGIDISRKSLEIARRKSSKDGLNNTIFAYGSFEDPCAELNLSSHGITKILAVYSLHHLPDLLKKKSLRTLANLLRRPGLMVIADLMFFDDPNKYRRQFDEVGYDGGDTDFPSRIEYLRGCLSDLRAKVHITQIHPLVGVL</sequence>
<organism evidence="2">
    <name type="scientific">marine sediment metagenome</name>
    <dbReference type="NCBI Taxonomy" id="412755"/>
    <lineage>
        <taxon>unclassified sequences</taxon>
        <taxon>metagenomes</taxon>
        <taxon>ecological metagenomes</taxon>
    </lineage>
</organism>
<protein>
    <recommendedName>
        <fullName evidence="1">Methyltransferase domain-containing protein</fullName>
    </recommendedName>
</protein>
<proteinExistence type="predicted"/>
<accession>X1NSY0</accession>
<dbReference type="AlphaFoldDB" id="X1NSY0"/>
<dbReference type="SUPFAM" id="SSF53335">
    <property type="entry name" value="S-adenosyl-L-methionine-dependent methyltransferases"/>
    <property type="match status" value="1"/>
</dbReference>
<dbReference type="CDD" id="cd02440">
    <property type="entry name" value="AdoMet_MTases"/>
    <property type="match status" value="1"/>
</dbReference>
<dbReference type="PANTHER" id="PTHR43861">
    <property type="entry name" value="TRANS-ACONITATE 2-METHYLTRANSFERASE-RELATED"/>
    <property type="match status" value="1"/>
</dbReference>
<feature type="non-terminal residue" evidence="2">
    <location>
        <position position="215"/>
    </location>
</feature>